<gene>
    <name evidence="1" type="ORF">ACFOZ7_21370</name>
</gene>
<dbReference type="Gene3D" id="1.10.10.10">
    <property type="entry name" value="Winged helix-like DNA-binding domain superfamily/Winged helix DNA-binding domain"/>
    <property type="match status" value="1"/>
</dbReference>
<dbReference type="InterPro" id="IPR036390">
    <property type="entry name" value="WH_DNA-bd_sf"/>
</dbReference>
<dbReference type="EMBL" id="JBHSDJ010000132">
    <property type="protein sequence ID" value="MFC4249449.1"/>
    <property type="molecule type" value="Genomic_DNA"/>
</dbReference>
<comment type="caution">
    <text evidence="1">The sequence shown here is derived from an EMBL/GenBank/DDBJ whole genome shotgun (WGS) entry which is preliminary data.</text>
</comment>
<accession>A0ABD5P5C2</accession>
<sequence length="80" mass="8703">MTHASDRLLELPPSSKLVFKVLEVDGPMTQGAIADATLLNPRTVRDALGRLDDASIVSEDVYFRDARKSIYTVSSPPASE</sequence>
<dbReference type="InterPro" id="IPR036388">
    <property type="entry name" value="WH-like_DNA-bd_sf"/>
</dbReference>
<dbReference type="Proteomes" id="UP001595821">
    <property type="component" value="Unassembled WGS sequence"/>
</dbReference>
<evidence type="ECO:0000313" key="1">
    <source>
        <dbReference type="EMBL" id="MFC4249449.1"/>
    </source>
</evidence>
<proteinExistence type="predicted"/>
<evidence type="ECO:0000313" key="2">
    <source>
        <dbReference type="Proteomes" id="UP001595821"/>
    </source>
</evidence>
<dbReference type="AlphaFoldDB" id="A0ABD5P5C2"/>
<dbReference type="GeneID" id="71852094"/>
<dbReference type="RefSeq" id="WP_246970886.1">
    <property type="nucleotide sequence ID" value="NZ_CP095397.1"/>
</dbReference>
<reference evidence="1 2" key="1">
    <citation type="journal article" date="2014" name="Int. J. Syst. Evol. Microbiol.">
        <title>Complete genome sequence of Corynebacterium casei LMG S-19264T (=DSM 44701T), isolated from a smear-ripened cheese.</title>
        <authorList>
            <consortium name="US DOE Joint Genome Institute (JGI-PGF)"/>
            <person name="Walter F."/>
            <person name="Albersmeier A."/>
            <person name="Kalinowski J."/>
            <person name="Ruckert C."/>
        </authorList>
    </citation>
    <scope>NUCLEOTIDE SEQUENCE [LARGE SCALE GENOMIC DNA]</scope>
    <source>
        <strain evidence="1 2">IBRC-M 10912</strain>
    </source>
</reference>
<organism evidence="1 2">
    <name type="scientific">Natribaculum luteum</name>
    <dbReference type="NCBI Taxonomy" id="1586232"/>
    <lineage>
        <taxon>Archaea</taxon>
        <taxon>Methanobacteriati</taxon>
        <taxon>Methanobacteriota</taxon>
        <taxon>Stenosarchaea group</taxon>
        <taxon>Halobacteria</taxon>
        <taxon>Halobacteriales</taxon>
        <taxon>Natrialbaceae</taxon>
        <taxon>Natribaculum</taxon>
    </lineage>
</organism>
<name>A0ABD5P5C2_9EURY</name>
<protein>
    <submittedName>
        <fullName evidence="1">ArsR family transcriptional regulator</fullName>
    </submittedName>
</protein>
<dbReference type="SUPFAM" id="SSF46785">
    <property type="entry name" value="Winged helix' DNA-binding domain"/>
    <property type="match status" value="1"/>
</dbReference>